<dbReference type="GO" id="GO:0003677">
    <property type="term" value="F:DNA binding"/>
    <property type="evidence" value="ECO:0007669"/>
    <property type="project" value="TreeGrafter"/>
</dbReference>
<accession>A0A2U8WTE1</accession>
<evidence type="ECO:0000256" key="5">
    <source>
        <dbReference type="ARBA" id="ARBA00022747"/>
    </source>
</evidence>
<dbReference type="Gene3D" id="3.40.50.150">
    <property type="entry name" value="Vaccinia Virus protein VP39"/>
    <property type="match status" value="1"/>
</dbReference>
<evidence type="ECO:0000313" key="9">
    <source>
        <dbReference type="EMBL" id="AWN49343.1"/>
    </source>
</evidence>
<evidence type="ECO:0000256" key="8">
    <source>
        <dbReference type="RuleBase" id="RU000416"/>
    </source>
</evidence>
<dbReference type="PROSITE" id="PS51679">
    <property type="entry name" value="SAM_MT_C5"/>
    <property type="match status" value="1"/>
</dbReference>
<dbReference type="KEGG" id="mtea:DK419_25815"/>
<dbReference type="GO" id="GO:0044027">
    <property type="term" value="P:negative regulation of gene expression via chromosomal CpG island methylation"/>
    <property type="evidence" value="ECO:0007669"/>
    <property type="project" value="TreeGrafter"/>
</dbReference>
<dbReference type="RefSeq" id="WP_109961614.1">
    <property type="nucleotide sequence ID" value="NZ_CP029553.1"/>
</dbReference>
<keyword evidence="2 7" id="KW-0489">Methyltransferase</keyword>
<dbReference type="SUPFAM" id="SSF53335">
    <property type="entry name" value="S-adenosyl-L-methionine-dependent methyltransferases"/>
    <property type="match status" value="1"/>
</dbReference>
<comment type="catalytic activity">
    <reaction evidence="6">
        <text>a 2'-deoxycytidine in DNA + S-adenosyl-L-methionine = a 5-methyl-2'-deoxycytidine in DNA + S-adenosyl-L-homocysteine + H(+)</text>
        <dbReference type="Rhea" id="RHEA:13681"/>
        <dbReference type="Rhea" id="RHEA-COMP:11369"/>
        <dbReference type="Rhea" id="RHEA-COMP:11370"/>
        <dbReference type="ChEBI" id="CHEBI:15378"/>
        <dbReference type="ChEBI" id="CHEBI:57856"/>
        <dbReference type="ChEBI" id="CHEBI:59789"/>
        <dbReference type="ChEBI" id="CHEBI:85452"/>
        <dbReference type="ChEBI" id="CHEBI:85454"/>
        <dbReference type="EC" id="2.1.1.37"/>
    </reaction>
</comment>
<evidence type="ECO:0000256" key="6">
    <source>
        <dbReference type="ARBA" id="ARBA00047422"/>
    </source>
</evidence>
<dbReference type="OrthoDB" id="9813719at2"/>
<dbReference type="InterPro" id="IPR029063">
    <property type="entry name" value="SAM-dependent_MTases_sf"/>
</dbReference>
<keyword evidence="3 7" id="KW-0808">Transferase</keyword>
<dbReference type="PROSITE" id="PS00095">
    <property type="entry name" value="C5_MTASE_2"/>
    <property type="match status" value="1"/>
</dbReference>
<dbReference type="EMBL" id="CP029553">
    <property type="protein sequence ID" value="AWN49343.1"/>
    <property type="molecule type" value="Genomic_DNA"/>
</dbReference>
<dbReference type="InterPro" id="IPR050390">
    <property type="entry name" value="C5-Methyltransferase"/>
</dbReference>
<evidence type="ECO:0000256" key="4">
    <source>
        <dbReference type="ARBA" id="ARBA00022691"/>
    </source>
</evidence>
<dbReference type="AlphaFoldDB" id="A0A2U8WTE1"/>
<evidence type="ECO:0000313" key="10">
    <source>
        <dbReference type="Proteomes" id="UP000245444"/>
    </source>
</evidence>
<keyword evidence="4 7" id="KW-0949">S-adenosyl-L-methionine</keyword>
<dbReference type="Gene3D" id="3.90.120.10">
    <property type="entry name" value="DNA Methylase, subunit A, domain 2"/>
    <property type="match status" value="1"/>
</dbReference>
<protein>
    <recommendedName>
        <fullName evidence="1">DNA (cytosine-5-)-methyltransferase</fullName>
        <ecNumber evidence="1">2.1.1.37</ecNumber>
    </recommendedName>
</protein>
<name>A0A2U8WTE1_9HYPH</name>
<reference evidence="9 10" key="1">
    <citation type="submission" date="2018-05" db="EMBL/GenBank/DDBJ databases">
        <title>Complete Genome Sequence of Methylobacterium sp. 17Sr1-28.</title>
        <authorList>
            <person name="Srinivasan S."/>
        </authorList>
    </citation>
    <scope>NUCLEOTIDE SEQUENCE [LARGE SCALE GENOMIC DNA]</scope>
    <source>
        <strain evidence="9 10">17Sr1-28</strain>
    </source>
</reference>
<dbReference type="Pfam" id="PF00145">
    <property type="entry name" value="DNA_methylase"/>
    <property type="match status" value="1"/>
</dbReference>
<comment type="similarity">
    <text evidence="7 8">Belongs to the class I-like SAM-binding methyltransferase superfamily. C5-methyltransferase family.</text>
</comment>
<keyword evidence="10" id="KW-1185">Reference proteome</keyword>
<dbReference type="REBASE" id="252768">
    <property type="entry name" value="M.Msp128ORF25815P"/>
</dbReference>
<evidence type="ECO:0000256" key="3">
    <source>
        <dbReference type="ARBA" id="ARBA00022679"/>
    </source>
</evidence>
<dbReference type="GO" id="GO:0032259">
    <property type="term" value="P:methylation"/>
    <property type="evidence" value="ECO:0007669"/>
    <property type="project" value="UniProtKB-KW"/>
</dbReference>
<dbReference type="Proteomes" id="UP000245444">
    <property type="component" value="Chromosome"/>
</dbReference>
<dbReference type="InterPro" id="IPR031303">
    <property type="entry name" value="C5_meth_CS"/>
</dbReference>
<dbReference type="GO" id="GO:0003886">
    <property type="term" value="F:DNA (cytosine-5-)-methyltransferase activity"/>
    <property type="evidence" value="ECO:0007669"/>
    <property type="project" value="UniProtKB-EC"/>
</dbReference>
<proteinExistence type="inferred from homology"/>
<evidence type="ECO:0000256" key="2">
    <source>
        <dbReference type="ARBA" id="ARBA00022603"/>
    </source>
</evidence>
<dbReference type="EC" id="2.1.1.37" evidence="1"/>
<dbReference type="PRINTS" id="PR00105">
    <property type="entry name" value="C5METTRFRASE"/>
</dbReference>
<dbReference type="GO" id="GO:0009307">
    <property type="term" value="P:DNA restriction-modification system"/>
    <property type="evidence" value="ECO:0007669"/>
    <property type="project" value="UniProtKB-KW"/>
</dbReference>
<feature type="active site" evidence="7">
    <location>
        <position position="75"/>
    </location>
</feature>
<keyword evidence="5" id="KW-0680">Restriction system</keyword>
<dbReference type="PANTHER" id="PTHR10629">
    <property type="entry name" value="CYTOSINE-SPECIFIC METHYLTRANSFERASE"/>
    <property type="match status" value="1"/>
</dbReference>
<gene>
    <name evidence="9" type="ORF">DK419_25815</name>
</gene>
<evidence type="ECO:0000256" key="1">
    <source>
        <dbReference type="ARBA" id="ARBA00011975"/>
    </source>
</evidence>
<dbReference type="InterPro" id="IPR001525">
    <property type="entry name" value="C5_MeTfrase"/>
</dbReference>
<organism evidence="9 10">
    <name type="scientific">Methylobacterium terrae</name>
    <dbReference type="NCBI Taxonomy" id="2202827"/>
    <lineage>
        <taxon>Bacteria</taxon>
        <taxon>Pseudomonadati</taxon>
        <taxon>Pseudomonadota</taxon>
        <taxon>Alphaproteobacteria</taxon>
        <taxon>Hyphomicrobiales</taxon>
        <taxon>Methylobacteriaceae</taxon>
        <taxon>Methylobacterium</taxon>
    </lineage>
</organism>
<dbReference type="PANTHER" id="PTHR10629:SF52">
    <property type="entry name" value="DNA (CYTOSINE-5)-METHYLTRANSFERASE 1"/>
    <property type="match status" value="1"/>
</dbReference>
<dbReference type="NCBIfam" id="TIGR00675">
    <property type="entry name" value="dcm"/>
    <property type="match status" value="1"/>
</dbReference>
<evidence type="ECO:0000256" key="7">
    <source>
        <dbReference type="PROSITE-ProRule" id="PRU01016"/>
    </source>
</evidence>
<sequence length="378" mass="41457">MIGIDLFSGSGGMTLGATLAGVKVKAAVEMNAAACKTYRSNHPSISLIEADLRTLENIDVGKRSEDLIIFGGPPCQGFSTSNQRTRNAANLKNSLYMEFVRLVSFMRPEWVVFENVAGILQTEAGFFSEAFQESLHKLGYEVCDALLNAAEYGCPQRRTRYFVVGALGRRPPDFPIPALDATPTLLEAIGDLPSLMNGASVDVLPYSGPPQSAYAASLRGQLEACSGHLVSCNADHIVARYSYIPQGGNWRNVPGMMRDGHDDRRRYHSGIYRRLREDEPSVVIGNFRKNMLIHPREDRGLSVREAARLQSFPDEYVFCGSIGHRQQQVGNAVPPMLARRVFERIMACSQGSAITDVSSTTLRGTPPELLNVQSGVFP</sequence>